<reference evidence="2" key="1">
    <citation type="journal article" date="2021" name="Nat. Commun.">
        <title>Genetic determinants of endophytism in the Arabidopsis root mycobiome.</title>
        <authorList>
            <person name="Mesny F."/>
            <person name="Miyauchi S."/>
            <person name="Thiergart T."/>
            <person name="Pickel B."/>
            <person name="Atanasova L."/>
            <person name="Karlsson M."/>
            <person name="Huettel B."/>
            <person name="Barry K.W."/>
            <person name="Haridas S."/>
            <person name="Chen C."/>
            <person name="Bauer D."/>
            <person name="Andreopoulos W."/>
            <person name="Pangilinan J."/>
            <person name="LaButti K."/>
            <person name="Riley R."/>
            <person name="Lipzen A."/>
            <person name="Clum A."/>
            <person name="Drula E."/>
            <person name="Henrissat B."/>
            <person name="Kohler A."/>
            <person name="Grigoriev I.V."/>
            <person name="Martin F.M."/>
            <person name="Hacquard S."/>
        </authorList>
    </citation>
    <scope>NUCLEOTIDE SEQUENCE</scope>
    <source>
        <strain evidence="2">MPI-SDFR-AT-0073</strain>
    </source>
</reference>
<evidence type="ECO:0000313" key="3">
    <source>
        <dbReference type="Proteomes" id="UP000758603"/>
    </source>
</evidence>
<evidence type="ECO:0000259" key="1">
    <source>
        <dbReference type="Pfam" id="PF14420"/>
    </source>
</evidence>
<sequence length="515" mass="59269">MSLAIRSRCQYAGPEDWKLHQETIIKLYWQENKTLKKTMDIMEREHGFRATARQYKERFKAWGLKKNLTGDTAKQMHLDAYRGAVVKVPVVRGRELGSKRFRQYLNLVEQERATSSRAVLNALSPSLYRPKSPDLDLDTEKCIHASLSYTHGHFESGDWSLPEGFYLWIKDGAFCWCLELGLVQKFCDLQRGSSDGFELLGRSFDRYKSLLADGSPSLLTATYVSILSFHVNGVPELAAFLLEYVAGLSLIQLGPAHPFTRVWSILLSMDPSQRYEVGNKILEAHLDVFRERINPESHYFTTLPINTTLQLASYDGEPIREAACALRAFRKNKHRSLAVNTEYPMKGSIIQAAMLSDEGRYLEAIAQLDSYRVDLVSGFSRNPIYIYLRGRILSRLGRRDEGISLMSEALSMFFSPYSNLLAQLVILVHLRYAYGCKRDIEEIQNVNTQIRGTWKKMVAQIKTGKLHDEMENYIPLIVGEEFLRAEKKKKKKKHFLNRNCYKSSDLAFFFFFLSR</sequence>
<dbReference type="OrthoDB" id="5308957at2759"/>
<dbReference type="AlphaFoldDB" id="A0A9P8ULF3"/>
<dbReference type="PANTHER" id="PTHR38788:SF3">
    <property type="entry name" value="CLR5 DOMAIN-CONTAINING PROTEIN"/>
    <property type="match status" value="1"/>
</dbReference>
<organism evidence="2 3">
    <name type="scientific">Truncatella angustata</name>
    <dbReference type="NCBI Taxonomy" id="152316"/>
    <lineage>
        <taxon>Eukaryota</taxon>
        <taxon>Fungi</taxon>
        <taxon>Dikarya</taxon>
        <taxon>Ascomycota</taxon>
        <taxon>Pezizomycotina</taxon>
        <taxon>Sordariomycetes</taxon>
        <taxon>Xylariomycetidae</taxon>
        <taxon>Amphisphaeriales</taxon>
        <taxon>Sporocadaceae</taxon>
        <taxon>Truncatella</taxon>
    </lineage>
</organism>
<dbReference type="PANTHER" id="PTHR38788">
    <property type="entry name" value="CLR5 DOMAIN-CONTAINING PROTEIN"/>
    <property type="match status" value="1"/>
</dbReference>
<dbReference type="EMBL" id="JAGPXC010000004">
    <property type="protein sequence ID" value="KAH6654359.1"/>
    <property type="molecule type" value="Genomic_DNA"/>
</dbReference>
<gene>
    <name evidence="2" type="ORF">BKA67DRAFT_276448</name>
</gene>
<dbReference type="InterPro" id="IPR025676">
    <property type="entry name" value="Clr5_dom"/>
</dbReference>
<dbReference type="Proteomes" id="UP000758603">
    <property type="component" value="Unassembled WGS sequence"/>
</dbReference>
<dbReference type="Pfam" id="PF14420">
    <property type="entry name" value="Clr5"/>
    <property type="match status" value="1"/>
</dbReference>
<comment type="caution">
    <text evidence="2">The sequence shown here is derived from an EMBL/GenBank/DDBJ whole genome shotgun (WGS) entry which is preliminary data.</text>
</comment>
<feature type="domain" description="Clr5" evidence="1">
    <location>
        <begin position="14"/>
        <end position="66"/>
    </location>
</feature>
<protein>
    <submittedName>
        <fullName evidence="2">Clr5 domain-containing protein</fullName>
    </submittedName>
</protein>
<dbReference type="GeneID" id="70124818"/>
<proteinExistence type="predicted"/>
<dbReference type="RefSeq" id="XP_045958629.1">
    <property type="nucleotide sequence ID" value="XM_046095925.1"/>
</dbReference>
<name>A0A9P8ULF3_9PEZI</name>
<accession>A0A9P8ULF3</accession>
<keyword evidence="3" id="KW-1185">Reference proteome</keyword>
<evidence type="ECO:0000313" key="2">
    <source>
        <dbReference type="EMBL" id="KAH6654359.1"/>
    </source>
</evidence>